<evidence type="ECO:0000313" key="3">
    <source>
        <dbReference type="Proteomes" id="UP001204772"/>
    </source>
</evidence>
<evidence type="ECO:0000313" key="2">
    <source>
        <dbReference type="EMBL" id="MCP1380790.1"/>
    </source>
</evidence>
<proteinExistence type="predicted"/>
<sequence>MSQKIETKHLLVIPCDKLFLETAIEGNSALEKYLKVSVPEKWTEFGTRPFKYALQKIKADENELGWWTYVSIHKKDNILIGSCGYKGKPDAAGVVEIGYEIIKPYRNQGLGMELANALVMNAFAAPSVKVIKAYTLAMDNASTRILTKNGFLKKGEIDDIANEKLWRWELKKSTSGSIDNKK</sequence>
<organism evidence="2 3">
    <name type="scientific">Runella salmonicolor</name>
    <dbReference type="NCBI Taxonomy" id="2950278"/>
    <lineage>
        <taxon>Bacteria</taxon>
        <taxon>Pseudomonadati</taxon>
        <taxon>Bacteroidota</taxon>
        <taxon>Cytophagia</taxon>
        <taxon>Cytophagales</taxon>
        <taxon>Spirosomataceae</taxon>
        <taxon>Runella</taxon>
    </lineage>
</organism>
<comment type="caution">
    <text evidence="2">The sequence shown here is derived from an EMBL/GenBank/DDBJ whole genome shotgun (WGS) entry which is preliminary data.</text>
</comment>
<protein>
    <submittedName>
        <fullName evidence="2">GNAT family N-acetyltransferase</fullName>
    </submittedName>
</protein>
<dbReference type="InterPro" id="IPR051531">
    <property type="entry name" value="N-acetyltransferase"/>
</dbReference>
<dbReference type="InterPro" id="IPR000182">
    <property type="entry name" value="GNAT_dom"/>
</dbReference>
<dbReference type="PANTHER" id="PTHR43792:SF13">
    <property type="entry name" value="ACETYLTRANSFERASE"/>
    <property type="match status" value="1"/>
</dbReference>
<dbReference type="Pfam" id="PF13302">
    <property type="entry name" value="Acetyltransf_3"/>
    <property type="match status" value="1"/>
</dbReference>
<dbReference type="Proteomes" id="UP001204772">
    <property type="component" value="Unassembled WGS sequence"/>
</dbReference>
<dbReference type="InterPro" id="IPR016181">
    <property type="entry name" value="Acyl_CoA_acyltransferase"/>
</dbReference>
<evidence type="ECO:0000259" key="1">
    <source>
        <dbReference type="Pfam" id="PF13302"/>
    </source>
</evidence>
<dbReference type="RefSeq" id="WP_253523695.1">
    <property type="nucleotide sequence ID" value="NZ_JAMZEL010000001.1"/>
</dbReference>
<dbReference type="EMBL" id="JAMZEL010000001">
    <property type="protein sequence ID" value="MCP1380790.1"/>
    <property type="molecule type" value="Genomic_DNA"/>
</dbReference>
<dbReference type="Gene3D" id="3.40.630.30">
    <property type="match status" value="1"/>
</dbReference>
<dbReference type="SUPFAM" id="SSF55729">
    <property type="entry name" value="Acyl-CoA N-acyltransferases (Nat)"/>
    <property type="match status" value="1"/>
</dbReference>
<accession>A0ABT1FG93</accession>
<dbReference type="PANTHER" id="PTHR43792">
    <property type="entry name" value="GNAT FAMILY, PUTATIVE (AFU_ORTHOLOGUE AFUA_3G00765)-RELATED-RELATED"/>
    <property type="match status" value="1"/>
</dbReference>
<gene>
    <name evidence="2" type="ORF">NCI00_00065</name>
</gene>
<name>A0ABT1FG93_9BACT</name>
<feature type="domain" description="N-acetyltransferase" evidence="1">
    <location>
        <begin position="54"/>
        <end position="151"/>
    </location>
</feature>
<reference evidence="2 3" key="1">
    <citation type="submission" date="2022-06" db="EMBL/GenBank/DDBJ databases">
        <title>Runella sp. S5 genome sequencing.</title>
        <authorList>
            <person name="Park S."/>
        </authorList>
    </citation>
    <scope>NUCLEOTIDE SEQUENCE [LARGE SCALE GENOMIC DNA]</scope>
    <source>
        <strain evidence="2 3">S5</strain>
    </source>
</reference>
<keyword evidence="3" id="KW-1185">Reference proteome</keyword>